<feature type="region of interest" description="Disordered" evidence="1">
    <location>
        <begin position="159"/>
        <end position="178"/>
    </location>
</feature>
<dbReference type="KEGG" id="cvn:111118610"/>
<dbReference type="Pfam" id="PF14966">
    <property type="entry name" value="DNA_repr_REX1B"/>
    <property type="match status" value="1"/>
</dbReference>
<keyword evidence="2" id="KW-1185">Reference proteome</keyword>
<organism evidence="2 3">
    <name type="scientific">Crassostrea virginica</name>
    <name type="common">Eastern oyster</name>
    <dbReference type="NCBI Taxonomy" id="6565"/>
    <lineage>
        <taxon>Eukaryota</taxon>
        <taxon>Metazoa</taxon>
        <taxon>Spiralia</taxon>
        <taxon>Lophotrochozoa</taxon>
        <taxon>Mollusca</taxon>
        <taxon>Bivalvia</taxon>
        <taxon>Autobranchia</taxon>
        <taxon>Pteriomorphia</taxon>
        <taxon>Ostreida</taxon>
        <taxon>Ostreoidea</taxon>
        <taxon>Ostreidae</taxon>
        <taxon>Crassostrea</taxon>
    </lineage>
</organism>
<dbReference type="Proteomes" id="UP000694844">
    <property type="component" value="Chromosome 2"/>
</dbReference>
<sequence>MTEENMNENTCNSLEGLSAKDLLKRFHILQGERVETYSLFEEGFQAYLNGAPNYNFPMYRQLVHEITQTFSKISQDIIFIINELEEKHHLTSVSSIVTGIQNNEKDKLEKTVKLQLARQNAIDHPSESSYKEEETDLKQSIQNVIGAINEQMEDLKFESEDLYADEIEDEKEEETAER</sequence>
<proteinExistence type="predicted"/>
<feature type="compositionally biased region" description="Acidic residues" evidence="1">
    <location>
        <begin position="160"/>
        <end position="178"/>
    </location>
</feature>
<gene>
    <name evidence="3" type="primary">LOC111118610</name>
</gene>
<dbReference type="OrthoDB" id="434723at2759"/>
<dbReference type="GeneID" id="111118610"/>
<dbReference type="PANTHER" id="PTHR28309:SF1">
    <property type="entry name" value="REQUIRED FOR EXCISION 1-B DOMAIN-CONTAINING PROTEIN"/>
    <property type="match status" value="1"/>
</dbReference>
<accession>A0A8B8CDV9</accession>
<dbReference type="RefSeq" id="XP_022313870.1">
    <property type="nucleotide sequence ID" value="XM_022458162.1"/>
</dbReference>
<reference evidence="3" key="1">
    <citation type="submission" date="2025-08" db="UniProtKB">
        <authorList>
            <consortium name="RefSeq"/>
        </authorList>
    </citation>
    <scope>IDENTIFICATION</scope>
    <source>
        <tissue evidence="3">Whole sample</tissue>
    </source>
</reference>
<dbReference type="InterPro" id="IPR039491">
    <property type="entry name" value="REX1-B"/>
</dbReference>
<evidence type="ECO:0000313" key="3">
    <source>
        <dbReference type="RefSeq" id="XP_022313870.1"/>
    </source>
</evidence>
<protein>
    <submittedName>
        <fullName evidence="3">Uncharacterized protein C19orf60 homolog</fullName>
    </submittedName>
</protein>
<evidence type="ECO:0000256" key="1">
    <source>
        <dbReference type="SAM" id="MobiDB-lite"/>
    </source>
</evidence>
<dbReference type="PANTHER" id="PTHR28309">
    <property type="entry name" value="REQUIRED FOR EXCISION 1-B DOMAIN-CONTAINING PROTEIN"/>
    <property type="match status" value="1"/>
</dbReference>
<dbReference type="AlphaFoldDB" id="A0A8B8CDV9"/>
<evidence type="ECO:0000313" key="2">
    <source>
        <dbReference type="Proteomes" id="UP000694844"/>
    </source>
</evidence>
<name>A0A8B8CDV9_CRAVI</name>